<protein>
    <submittedName>
        <fullName evidence="1">Uncharacterized protein</fullName>
    </submittedName>
</protein>
<keyword evidence="2" id="KW-1185">Reference proteome</keyword>
<dbReference type="EMBL" id="JACBZR010000001">
    <property type="protein sequence ID" value="NYI76268.1"/>
    <property type="molecule type" value="Genomic_DNA"/>
</dbReference>
<reference evidence="1 2" key="1">
    <citation type="submission" date="2020-07" db="EMBL/GenBank/DDBJ databases">
        <title>Sequencing the genomes of 1000 actinobacteria strains.</title>
        <authorList>
            <person name="Klenk H.-P."/>
        </authorList>
    </citation>
    <scope>NUCLEOTIDE SEQUENCE [LARGE SCALE GENOMIC DNA]</scope>
    <source>
        <strain evidence="1 2">DSM 26487</strain>
    </source>
</reference>
<dbReference type="AlphaFoldDB" id="A0A7Z0DIT7"/>
<accession>A0A7Z0DIT7</accession>
<dbReference type="Proteomes" id="UP000564496">
    <property type="component" value="Unassembled WGS sequence"/>
</dbReference>
<organism evidence="1 2">
    <name type="scientific">Nocardioides panzhihuensis</name>
    <dbReference type="NCBI Taxonomy" id="860243"/>
    <lineage>
        <taxon>Bacteria</taxon>
        <taxon>Bacillati</taxon>
        <taxon>Actinomycetota</taxon>
        <taxon>Actinomycetes</taxon>
        <taxon>Propionibacteriales</taxon>
        <taxon>Nocardioidaceae</taxon>
        <taxon>Nocardioides</taxon>
    </lineage>
</organism>
<evidence type="ECO:0000313" key="1">
    <source>
        <dbReference type="EMBL" id="NYI76268.1"/>
    </source>
</evidence>
<gene>
    <name evidence="1" type="ORF">BJ988_000916</name>
</gene>
<comment type="caution">
    <text evidence="1">The sequence shown here is derived from an EMBL/GenBank/DDBJ whole genome shotgun (WGS) entry which is preliminary data.</text>
</comment>
<evidence type="ECO:0000313" key="2">
    <source>
        <dbReference type="Proteomes" id="UP000564496"/>
    </source>
</evidence>
<dbReference type="RefSeq" id="WP_179656933.1">
    <property type="nucleotide sequence ID" value="NZ_JACBZR010000001.1"/>
</dbReference>
<proteinExistence type="predicted"/>
<sequence length="147" mass="15488">MPSLQSWWPRAELWRTSPAAAVLAVALAGCGGAPAEQPAEPSAGESLSEGAGELRVNGRVRCDHDVSSEEAKGVIERVGGLQQPTWSVRFAESTAAGVVVLVTGDLDDAEPRLFDDYHVTAIVGSAEDQARVDDFSAVREAVREICG</sequence>
<name>A0A7Z0DIT7_9ACTN</name>